<comment type="subcellular location">
    <subcellularLocation>
        <location evidence="1">Cytoplasm</location>
    </subcellularLocation>
</comment>
<dbReference type="SMART" id="SM00175">
    <property type="entry name" value="RAB"/>
    <property type="match status" value="1"/>
</dbReference>
<dbReference type="NCBIfam" id="TIGR00231">
    <property type="entry name" value="small_GTP"/>
    <property type="match status" value="1"/>
</dbReference>
<sequence>RGLLLGRERGVITLPPIKGMSAEEQDRLRSLFHTYDVDNSGQIERNEFLTICAELQVSAAEADRIFDQLDVDKDGTVTLQEFISGFHDRYEADMESEGGDPSAAWEDFESRLNEQAKFIPRREQAATLYQNISLTEPRLIPQFEKVILNFTKEIKQQNSEMENLALAIKRAQDQASMQLSEMEEEMDQRIQATERKTREQEKKRAEASLSELRRSYETEVCELQCKIQRMQMIEEKYKNITVKDESPALKKKINELTLENQRLKQELLRSQTKVACLQSEMDSLKTELTDQSINSERDEELMKHFSDERDILENQIEILQLPTFKIFAGIPSTILQENQQNYFMCEMIYYLKRTQEEILCFFIAFLVLRYSQRMDEYPLFSRRPSGDTLALAMCDPGLRRRHSSECEEDSLPEIYVDSGLSTLRGSHGGYDSEHEVKGQEEEDKNHSPEKKKEDDDNNDSVIGELSDTEPAETQDGESAFGSDSSSVLDWKPSEPPAPTTRKALSAINKEDKDSTDLGYMTSEKAYRIVLAGDAAVGKSSFLLRLCKNEFKMNSSATLGVDFQMKTLIVDGEPVLLQLWDTAGQERFRSIAKSYFRRADGVLLLYDVTCEKSFLNIREWVDMIEDVSHENIPIMLVGNKSDLRQDGIGCVPASYGEKLAMTYNTLFCETSAKDGSNILEAVLHLARRKNSQQKPTITDKPDMKLYKL</sequence>
<proteinExistence type="predicted"/>
<dbReference type="InterPro" id="IPR005225">
    <property type="entry name" value="Small_GTP-bd"/>
</dbReference>
<evidence type="ECO:0000313" key="11">
    <source>
        <dbReference type="Ensembl" id="ENSPNYP00000014042.1"/>
    </source>
</evidence>
<dbReference type="InterPro" id="IPR027417">
    <property type="entry name" value="P-loop_NTPase"/>
</dbReference>
<name>A0A3B4FU08_9CICH</name>
<dbReference type="STRING" id="303518.ENSPNYP00000014042"/>
<dbReference type="SMART" id="SM00174">
    <property type="entry name" value="RHO"/>
    <property type="match status" value="1"/>
</dbReference>
<dbReference type="InterPro" id="IPR050227">
    <property type="entry name" value="Rab"/>
</dbReference>
<dbReference type="InterPro" id="IPR001806">
    <property type="entry name" value="Small_GTPase"/>
</dbReference>
<keyword evidence="7" id="KW-0342">GTP-binding</keyword>
<dbReference type="SUPFAM" id="SSF47473">
    <property type="entry name" value="EF-hand"/>
    <property type="match status" value="1"/>
</dbReference>
<organism evidence="11">
    <name type="scientific">Pundamilia nyererei</name>
    <dbReference type="NCBI Taxonomy" id="303518"/>
    <lineage>
        <taxon>Eukaryota</taxon>
        <taxon>Metazoa</taxon>
        <taxon>Chordata</taxon>
        <taxon>Craniata</taxon>
        <taxon>Vertebrata</taxon>
        <taxon>Euteleostomi</taxon>
        <taxon>Actinopterygii</taxon>
        <taxon>Neopterygii</taxon>
        <taxon>Teleostei</taxon>
        <taxon>Neoteleostei</taxon>
        <taxon>Acanthomorphata</taxon>
        <taxon>Ovalentaria</taxon>
        <taxon>Cichlomorphae</taxon>
        <taxon>Cichliformes</taxon>
        <taxon>Cichlidae</taxon>
        <taxon>African cichlids</taxon>
        <taxon>Pseudocrenilabrinae</taxon>
        <taxon>Haplochromini</taxon>
        <taxon>Pundamilia</taxon>
    </lineage>
</organism>
<dbReference type="InterPro" id="IPR018247">
    <property type="entry name" value="EF_Hand_1_Ca_BS"/>
</dbReference>
<dbReference type="SUPFAM" id="SSF52540">
    <property type="entry name" value="P-loop containing nucleoside triphosphate hydrolases"/>
    <property type="match status" value="1"/>
</dbReference>
<dbReference type="Pfam" id="PF13499">
    <property type="entry name" value="EF-hand_7"/>
    <property type="match status" value="1"/>
</dbReference>
<evidence type="ECO:0000256" key="1">
    <source>
        <dbReference type="ARBA" id="ARBA00004496"/>
    </source>
</evidence>
<feature type="region of interest" description="Disordered" evidence="9">
    <location>
        <begin position="426"/>
        <end position="508"/>
    </location>
</feature>
<dbReference type="PRINTS" id="PR00449">
    <property type="entry name" value="RASTRNSFRMNG"/>
</dbReference>
<evidence type="ECO:0000256" key="2">
    <source>
        <dbReference type="ARBA" id="ARBA00022490"/>
    </source>
</evidence>
<evidence type="ECO:0000256" key="3">
    <source>
        <dbReference type="ARBA" id="ARBA00022723"/>
    </source>
</evidence>
<feature type="domain" description="EF-hand" evidence="10">
    <location>
        <begin position="60"/>
        <end position="92"/>
    </location>
</feature>
<dbReference type="InterPro" id="IPR011992">
    <property type="entry name" value="EF-hand-dom_pair"/>
</dbReference>
<evidence type="ECO:0000256" key="4">
    <source>
        <dbReference type="ARBA" id="ARBA00022741"/>
    </source>
</evidence>
<evidence type="ECO:0000256" key="6">
    <source>
        <dbReference type="ARBA" id="ARBA00023054"/>
    </source>
</evidence>
<dbReference type="GO" id="GO:0005737">
    <property type="term" value="C:cytoplasm"/>
    <property type="evidence" value="ECO:0007669"/>
    <property type="project" value="UniProtKB-SubCell"/>
</dbReference>
<dbReference type="PROSITE" id="PS51420">
    <property type="entry name" value="RHO"/>
    <property type="match status" value="1"/>
</dbReference>
<dbReference type="AlphaFoldDB" id="A0A3B4FU08"/>
<dbReference type="Gene3D" id="1.10.238.10">
    <property type="entry name" value="EF-hand"/>
    <property type="match status" value="1"/>
</dbReference>
<dbReference type="Pfam" id="PF00071">
    <property type="entry name" value="Ras"/>
    <property type="match status" value="1"/>
</dbReference>
<dbReference type="GO" id="GO:0005525">
    <property type="term" value="F:GTP binding"/>
    <property type="evidence" value="ECO:0007669"/>
    <property type="project" value="UniProtKB-KW"/>
</dbReference>
<dbReference type="SMART" id="SM00176">
    <property type="entry name" value="RAN"/>
    <property type="match status" value="1"/>
</dbReference>
<accession>A0A3B4FU08</accession>
<keyword evidence="4" id="KW-0547">Nucleotide-binding</keyword>
<dbReference type="GO" id="GO:0003924">
    <property type="term" value="F:GTPase activity"/>
    <property type="evidence" value="ECO:0007669"/>
    <property type="project" value="InterPro"/>
</dbReference>
<evidence type="ECO:0000259" key="10">
    <source>
        <dbReference type="PROSITE" id="PS50222"/>
    </source>
</evidence>
<dbReference type="PROSITE" id="PS50222">
    <property type="entry name" value="EF_HAND_2"/>
    <property type="match status" value="2"/>
</dbReference>
<dbReference type="FunFam" id="3.40.50.300:FF:001348">
    <property type="entry name" value="Ras and EF-hand domain-containing protein"/>
    <property type="match status" value="1"/>
</dbReference>
<dbReference type="SMART" id="SM00173">
    <property type="entry name" value="RAS"/>
    <property type="match status" value="1"/>
</dbReference>
<keyword evidence="6 8" id="KW-0175">Coiled coil</keyword>
<reference evidence="11" key="1">
    <citation type="submission" date="2023-09" db="UniProtKB">
        <authorList>
            <consortium name="Ensembl"/>
        </authorList>
    </citation>
    <scope>IDENTIFICATION</scope>
</reference>
<dbReference type="InterPro" id="IPR002048">
    <property type="entry name" value="EF_hand_dom"/>
</dbReference>
<gene>
    <name evidence="11" type="primary">RASEF</name>
</gene>
<dbReference type="PROSITE" id="PS51419">
    <property type="entry name" value="RAB"/>
    <property type="match status" value="1"/>
</dbReference>
<dbReference type="PANTHER" id="PTHR47977">
    <property type="entry name" value="RAS-RELATED PROTEIN RAB"/>
    <property type="match status" value="1"/>
</dbReference>
<evidence type="ECO:0000256" key="5">
    <source>
        <dbReference type="ARBA" id="ARBA00022837"/>
    </source>
</evidence>
<dbReference type="GeneTree" id="ENSGT00940000159488"/>
<dbReference type="SMART" id="SM00177">
    <property type="entry name" value="ARF"/>
    <property type="match status" value="1"/>
</dbReference>
<evidence type="ECO:0000256" key="7">
    <source>
        <dbReference type="ARBA" id="ARBA00023134"/>
    </source>
</evidence>
<dbReference type="SMART" id="SM00054">
    <property type="entry name" value="EFh"/>
    <property type="match status" value="2"/>
</dbReference>
<evidence type="ECO:0000256" key="8">
    <source>
        <dbReference type="SAM" id="Coils"/>
    </source>
</evidence>
<protein>
    <submittedName>
        <fullName evidence="11">RAS and EF-hand domain containing</fullName>
    </submittedName>
</protein>
<feature type="compositionally biased region" description="Basic and acidic residues" evidence="9">
    <location>
        <begin position="430"/>
        <end position="454"/>
    </location>
</feature>
<keyword evidence="5" id="KW-0106">Calcium</keyword>
<dbReference type="CDD" id="cd00051">
    <property type="entry name" value="EFh"/>
    <property type="match status" value="1"/>
</dbReference>
<evidence type="ECO:0000256" key="9">
    <source>
        <dbReference type="SAM" id="MobiDB-lite"/>
    </source>
</evidence>
<dbReference type="PROSITE" id="PS00018">
    <property type="entry name" value="EF_HAND_1"/>
    <property type="match status" value="2"/>
</dbReference>
<keyword evidence="2" id="KW-0963">Cytoplasm</keyword>
<dbReference type="CDD" id="cd00154">
    <property type="entry name" value="Rab"/>
    <property type="match status" value="1"/>
</dbReference>
<dbReference type="PROSITE" id="PS51421">
    <property type="entry name" value="RAS"/>
    <property type="match status" value="1"/>
</dbReference>
<feature type="coiled-coil region" evidence="8">
    <location>
        <begin position="246"/>
        <end position="294"/>
    </location>
</feature>
<dbReference type="Gene3D" id="3.40.50.300">
    <property type="entry name" value="P-loop containing nucleotide triphosphate hydrolases"/>
    <property type="match status" value="1"/>
</dbReference>
<dbReference type="Ensembl" id="ENSPNYT00000014392.1">
    <property type="protein sequence ID" value="ENSPNYP00000014042.1"/>
    <property type="gene ID" value="ENSPNYG00000010579.1"/>
</dbReference>
<keyword evidence="3" id="KW-0479">Metal-binding</keyword>
<dbReference type="GO" id="GO:0005509">
    <property type="term" value="F:calcium ion binding"/>
    <property type="evidence" value="ECO:0007669"/>
    <property type="project" value="InterPro"/>
</dbReference>
<feature type="compositionally biased region" description="Acidic residues" evidence="9">
    <location>
        <begin position="466"/>
        <end position="475"/>
    </location>
</feature>
<feature type="coiled-coil region" evidence="8">
    <location>
        <begin position="147"/>
        <end position="215"/>
    </location>
</feature>
<feature type="domain" description="EF-hand" evidence="10">
    <location>
        <begin position="23"/>
        <end position="58"/>
    </location>
</feature>